<keyword evidence="5" id="KW-0067">ATP-binding</keyword>
<dbReference type="EMBL" id="LR877165">
    <property type="protein sequence ID" value="CAD2221553.1"/>
    <property type="molecule type" value="Genomic_DNA"/>
</dbReference>
<dbReference type="SMART" id="SM00220">
    <property type="entry name" value="S_TKc"/>
    <property type="match status" value="1"/>
</dbReference>
<name>S9U1F4_9TRYP</name>
<evidence type="ECO:0000313" key="8">
    <source>
        <dbReference type="Proteomes" id="UP000515908"/>
    </source>
</evidence>
<gene>
    <name evidence="7" type="ORF">ADEAN_000908500</name>
</gene>
<dbReference type="InterPro" id="IPR008271">
    <property type="entry name" value="Ser/Thr_kinase_AS"/>
</dbReference>
<proteinExistence type="predicted"/>
<keyword evidence="3" id="KW-0547">Nucleotide-binding</keyword>
<keyword evidence="2" id="KW-0808">Transferase</keyword>
<evidence type="ECO:0000256" key="4">
    <source>
        <dbReference type="ARBA" id="ARBA00022777"/>
    </source>
</evidence>
<reference evidence="7 8" key="1">
    <citation type="submission" date="2020-08" db="EMBL/GenBank/DDBJ databases">
        <authorList>
            <person name="Newling K."/>
            <person name="Davey J."/>
            <person name="Forrester S."/>
        </authorList>
    </citation>
    <scope>NUCLEOTIDE SEQUENCE [LARGE SCALE GENOMIC DNA]</scope>
    <source>
        <strain evidence="8">Crithidia deanei Carvalho (ATCC PRA-265)</strain>
    </source>
</reference>
<dbReference type="InterPro" id="IPR011009">
    <property type="entry name" value="Kinase-like_dom_sf"/>
</dbReference>
<sequence>MKVLEVFDEPARVVLILEMMEGGTLFQDIVSNGALSEDRAGRLLFDVLTGLQVLHSNGIMHRDIKPENLFFRTGRKDVLAVGDFGFATNKIPATGYLGSPQYSAPELALIGVQGQHHSHTGAASKALYNEKCDIWSVGVIAFVMLTGLLPFDGQSAEEVFQSVIRNNVPWNKPECRAISPKAKAFIQSLLESNPSKRPAAQAALRNPWLAAYKH</sequence>
<evidence type="ECO:0000256" key="2">
    <source>
        <dbReference type="ARBA" id="ARBA00022679"/>
    </source>
</evidence>
<dbReference type="AlphaFoldDB" id="S9U1F4"/>
<dbReference type="SUPFAM" id="SSF56112">
    <property type="entry name" value="Protein kinase-like (PK-like)"/>
    <property type="match status" value="1"/>
</dbReference>
<evidence type="ECO:0000259" key="6">
    <source>
        <dbReference type="PROSITE" id="PS50011"/>
    </source>
</evidence>
<evidence type="ECO:0000256" key="1">
    <source>
        <dbReference type="ARBA" id="ARBA00022527"/>
    </source>
</evidence>
<dbReference type="InterPro" id="IPR000719">
    <property type="entry name" value="Prot_kinase_dom"/>
</dbReference>
<dbReference type="PANTHER" id="PTHR24349">
    <property type="entry name" value="SERINE/THREONINE-PROTEIN KINASE"/>
    <property type="match status" value="1"/>
</dbReference>
<dbReference type="VEuPathDB" id="TriTrypDB:ADEAN_000908500"/>
<dbReference type="Proteomes" id="UP000515908">
    <property type="component" value="Chromosome 21"/>
</dbReference>
<dbReference type="PROSITE" id="PS50011">
    <property type="entry name" value="PROTEIN_KINASE_DOM"/>
    <property type="match status" value="1"/>
</dbReference>
<dbReference type="Pfam" id="PF00069">
    <property type="entry name" value="Pkinase"/>
    <property type="match status" value="1"/>
</dbReference>
<dbReference type="Gene3D" id="1.10.510.10">
    <property type="entry name" value="Transferase(Phosphotransferase) domain 1"/>
    <property type="match status" value="1"/>
</dbReference>
<keyword evidence="4 7" id="KW-0418">Kinase</keyword>
<dbReference type="GO" id="GO:0005524">
    <property type="term" value="F:ATP binding"/>
    <property type="evidence" value="ECO:0007669"/>
    <property type="project" value="UniProtKB-KW"/>
</dbReference>
<feature type="domain" description="Protein kinase" evidence="6">
    <location>
        <begin position="1"/>
        <end position="209"/>
    </location>
</feature>
<organism evidence="7 8">
    <name type="scientific">Angomonas deanei</name>
    <dbReference type="NCBI Taxonomy" id="59799"/>
    <lineage>
        <taxon>Eukaryota</taxon>
        <taxon>Discoba</taxon>
        <taxon>Euglenozoa</taxon>
        <taxon>Kinetoplastea</taxon>
        <taxon>Metakinetoplastina</taxon>
        <taxon>Trypanosomatida</taxon>
        <taxon>Trypanosomatidae</taxon>
        <taxon>Strigomonadinae</taxon>
        <taxon>Angomonas</taxon>
    </lineage>
</organism>
<protein>
    <submittedName>
        <fullName evidence="7">Protein kinase domain/Protein tyrosine kinase/Kinase-like, putative</fullName>
    </submittedName>
</protein>
<accession>S9U1F4</accession>
<evidence type="ECO:0000256" key="5">
    <source>
        <dbReference type="ARBA" id="ARBA00022840"/>
    </source>
</evidence>
<keyword evidence="1" id="KW-0723">Serine/threonine-protein kinase</keyword>
<dbReference type="OrthoDB" id="40902at2759"/>
<keyword evidence="8" id="KW-1185">Reference proteome</keyword>
<dbReference type="PROSITE" id="PS00108">
    <property type="entry name" value="PROTEIN_KINASE_ST"/>
    <property type="match status" value="1"/>
</dbReference>
<dbReference type="GO" id="GO:0004674">
    <property type="term" value="F:protein serine/threonine kinase activity"/>
    <property type="evidence" value="ECO:0007669"/>
    <property type="project" value="UniProtKB-KW"/>
</dbReference>
<evidence type="ECO:0000256" key="3">
    <source>
        <dbReference type="ARBA" id="ARBA00022741"/>
    </source>
</evidence>
<dbReference type="InterPro" id="IPR050205">
    <property type="entry name" value="CDPK_Ser/Thr_kinases"/>
</dbReference>
<evidence type="ECO:0000313" key="7">
    <source>
        <dbReference type="EMBL" id="CAD2221553.1"/>
    </source>
</evidence>